<evidence type="ECO:0000313" key="7">
    <source>
        <dbReference type="Proteomes" id="UP000234331"/>
    </source>
</evidence>
<evidence type="ECO:0000256" key="1">
    <source>
        <dbReference type="ARBA" id="ARBA00022490"/>
    </source>
</evidence>
<dbReference type="AlphaFoldDB" id="A0A2I2L252"/>
<evidence type="ECO:0000256" key="3">
    <source>
        <dbReference type="HAMAP-Rule" id="MF_01077"/>
    </source>
</evidence>
<dbReference type="Pfam" id="PF02576">
    <property type="entry name" value="RimP_N"/>
    <property type="match status" value="1"/>
</dbReference>
<feature type="region of interest" description="Disordered" evidence="4">
    <location>
        <begin position="1"/>
        <end position="76"/>
    </location>
</feature>
<evidence type="ECO:0000256" key="4">
    <source>
        <dbReference type="SAM" id="MobiDB-lite"/>
    </source>
</evidence>
<feature type="region of interest" description="Disordered" evidence="4">
    <location>
        <begin position="237"/>
        <end position="306"/>
    </location>
</feature>
<dbReference type="GO" id="GO:0006412">
    <property type="term" value="P:translation"/>
    <property type="evidence" value="ECO:0007669"/>
    <property type="project" value="TreeGrafter"/>
</dbReference>
<dbReference type="Proteomes" id="UP000234331">
    <property type="component" value="Unassembled WGS sequence"/>
</dbReference>
<gene>
    <name evidence="3 6" type="primary">rimP</name>
    <name evidence="6" type="ORF">FRACA_890022</name>
</gene>
<dbReference type="EMBL" id="FZMO01000557">
    <property type="protein sequence ID" value="SNQ51994.1"/>
    <property type="molecule type" value="Genomic_DNA"/>
</dbReference>
<organism evidence="6 7">
    <name type="scientific">Frankia canadensis</name>
    <dbReference type="NCBI Taxonomy" id="1836972"/>
    <lineage>
        <taxon>Bacteria</taxon>
        <taxon>Bacillati</taxon>
        <taxon>Actinomycetota</taxon>
        <taxon>Actinomycetes</taxon>
        <taxon>Frankiales</taxon>
        <taxon>Frankiaceae</taxon>
        <taxon>Frankia</taxon>
    </lineage>
</organism>
<sequence>MHAGEDTAVAGAGESGRGRDGGDARGRGRDRGRGDAGGGRGRADVGRADVGRADGGRGDEGGRAAAGRRAEPVAPRLRERLSSVLEPAGFDLEDVAVTRAGSRSLVRVAVDRDGGIDLDAVAEASRLVSEALDAAEAAGEAFTAGPYVLEVTSPGVDRPLTAPRHWQRAVGRLVTVRGADGAELSGRVLSADESGADLAVPTGPVQRGRPPRRKVTRVHFERVARATVEVEFSASEYDDLSGDLSTRPVGDAAGSPDVPDTPGIPDSPRLPGAPASDDSPAQSGPEGDNEGRQVDAQGAAGEEMTR</sequence>
<reference evidence="6 7" key="1">
    <citation type="submission" date="2017-06" db="EMBL/GenBank/DDBJ databases">
        <authorList>
            <person name="Kim H.J."/>
            <person name="Triplett B.A."/>
        </authorList>
    </citation>
    <scope>NUCLEOTIDE SEQUENCE [LARGE SCALE GENOMIC DNA]</scope>
    <source>
        <strain evidence="6">FRACA_ARgP5</strain>
    </source>
</reference>
<dbReference type="SUPFAM" id="SSF75420">
    <property type="entry name" value="YhbC-like, N-terminal domain"/>
    <property type="match status" value="1"/>
</dbReference>
<accession>A0A2I2L252</accession>
<keyword evidence="7" id="KW-1185">Reference proteome</keyword>
<proteinExistence type="inferred from homology"/>
<dbReference type="PANTHER" id="PTHR33867:SF1">
    <property type="entry name" value="RIBOSOME MATURATION FACTOR RIMP"/>
    <property type="match status" value="1"/>
</dbReference>
<comment type="subcellular location">
    <subcellularLocation>
        <location evidence="3">Cytoplasm</location>
    </subcellularLocation>
</comment>
<comment type="function">
    <text evidence="3">Required for maturation of 30S ribosomal subunits.</text>
</comment>
<dbReference type="HAMAP" id="MF_01077">
    <property type="entry name" value="RimP"/>
    <property type="match status" value="1"/>
</dbReference>
<feature type="compositionally biased region" description="Basic and acidic residues" evidence="4">
    <location>
        <begin position="16"/>
        <end position="34"/>
    </location>
</feature>
<dbReference type="OrthoDB" id="9805006at2"/>
<name>A0A2I2L252_9ACTN</name>
<keyword evidence="1 3" id="KW-0963">Cytoplasm</keyword>
<dbReference type="CDD" id="cd01734">
    <property type="entry name" value="YlxS_C"/>
    <property type="match status" value="1"/>
</dbReference>
<feature type="domain" description="Ribosome maturation factor RimP N-terminal" evidence="5">
    <location>
        <begin position="83"/>
        <end position="157"/>
    </location>
</feature>
<dbReference type="GO" id="GO:0000028">
    <property type="term" value="P:ribosomal small subunit assembly"/>
    <property type="evidence" value="ECO:0007669"/>
    <property type="project" value="TreeGrafter"/>
</dbReference>
<dbReference type="PANTHER" id="PTHR33867">
    <property type="entry name" value="RIBOSOME MATURATION FACTOR RIMP"/>
    <property type="match status" value="1"/>
</dbReference>
<evidence type="ECO:0000313" key="6">
    <source>
        <dbReference type="EMBL" id="SNQ51994.1"/>
    </source>
</evidence>
<dbReference type="Gene3D" id="3.30.300.70">
    <property type="entry name" value="RimP-like superfamily, N-terminal"/>
    <property type="match status" value="1"/>
</dbReference>
<dbReference type="NCBIfam" id="NF000930">
    <property type="entry name" value="PRK00092.2-2"/>
    <property type="match status" value="1"/>
</dbReference>
<evidence type="ECO:0000256" key="2">
    <source>
        <dbReference type="ARBA" id="ARBA00022517"/>
    </source>
</evidence>
<evidence type="ECO:0000259" key="5">
    <source>
        <dbReference type="Pfam" id="PF02576"/>
    </source>
</evidence>
<dbReference type="InterPro" id="IPR003728">
    <property type="entry name" value="Ribosome_maturation_RimP"/>
</dbReference>
<protein>
    <recommendedName>
        <fullName evidence="3">Ribosome maturation factor RimP</fullName>
    </recommendedName>
</protein>
<keyword evidence="2 3" id="KW-0690">Ribosome biogenesis</keyword>
<dbReference type="InterPro" id="IPR035956">
    <property type="entry name" value="RimP_N_sf"/>
</dbReference>
<dbReference type="InterPro" id="IPR028989">
    <property type="entry name" value="RimP_N"/>
</dbReference>
<dbReference type="GO" id="GO:0005829">
    <property type="term" value="C:cytosol"/>
    <property type="evidence" value="ECO:0007669"/>
    <property type="project" value="TreeGrafter"/>
</dbReference>
<feature type="compositionally biased region" description="Basic and acidic residues" evidence="4">
    <location>
        <begin position="41"/>
        <end position="76"/>
    </location>
</feature>
<comment type="similarity">
    <text evidence="3">Belongs to the RimP family.</text>
</comment>
<dbReference type="InterPro" id="IPR028998">
    <property type="entry name" value="RimP_C"/>
</dbReference>